<name>A0A2P6RD02_ROSCH</name>
<keyword evidence="2 5" id="KW-0732">Signal</keyword>
<dbReference type="GO" id="GO:0016787">
    <property type="term" value="F:hydrolase activity"/>
    <property type="evidence" value="ECO:0007669"/>
    <property type="project" value="UniProtKB-KW"/>
</dbReference>
<dbReference type="Proteomes" id="UP000238479">
    <property type="component" value="Chromosome 3"/>
</dbReference>
<keyword evidence="6" id="KW-0378">Hydrolase</keyword>
<gene>
    <name evidence="6" type="ORF">RchiOBHm_Chr3g0477801</name>
</gene>
<keyword evidence="7" id="KW-1185">Reference proteome</keyword>
<evidence type="ECO:0000313" key="6">
    <source>
        <dbReference type="EMBL" id="PRQ44307.1"/>
    </source>
</evidence>
<dbReference type="Pfam" id="PF00445">
    <property type="entry name" value="Ribonuclease_T2"/>
    <property type="match status" value="1"/>
</dbReference>
<dbReference type="GO" id="GO:0033897">
    <property type="term" value="F:ribonuclease T2 activity"/>
    <property type="evidence" value="ECO:0007669"/>
    <property type="project" value="InterPro"/>
</dbReference>
<dbReference type="SUPFAM" id="SSF55895">
    <property type="entry name" value="Ribonuclease Rh-like"/>
    <property type="match status" value="1"/>
</dbReference>
<dbReference type="InterPro" id="IPR033130">
    <property type="entry name" value="RNase_T2_His_AS_2"/>
</dbReference>
<feature type="signal peptide" evidence="5">
    <location>
        <begin position="1"/>
        <end position="20"/>
    </location>
</feature>
<evidence type="ECO:0000256" key="4">
    <source>
        <dbReference type="RuleBase" id="RU004328"/>
    </source>
</evidence>
<dbReference type="Gramene" id="PRQ44307">
    <property type="protein sequence ID" value="PRQ44307"/>
    <property type="gene ID" value="RchiOBHm_Chr3g0477801"/>
</dbReference>
<accession>A0A2P6RD02</accession>
<dbReference type="PANTHER" id="PTHR11240">
    <property type="entry name" value="RIBONUCLEASE T2"/>
    <property type="match status" value="1"/>
</dbReference>
<dbReference type="InterPro" id="IPR001568">
    <property type="entry name" value="RNase_T2-like"/>
</dbReference>
<keyword evidence="3" id="KW-0325">Glycoprotein</keyword>
<dbReference type="AlphaFoldDB" id="A0A2P6RD02"/>
<dbReference type="Gene3D" id="3.90.730.10">
    <property type="entry name" value="Ribonuclease T2-like"/>
    <property type="match status" value="1"/>
</dbReference>
<evidence type="ECO:0000256" key="1">
    <source>
        <dbReference type="ARBA" id="ARBA00007469"/>
    </source>
</evidence>
<dbReference type="PROSITE" id="PS00531">
    <property type="entry name" value="RNASE_T2_2"/>
    <property type="match status" value="1"/>
</dbReference>
<proteinExistence type="inferred from homology"/>
<evidence type="ECO:0000256" key="3">
    <source>
        <dbReference type="ARBA" id="ARBA00023180"/>
    </source>
</evidence>
<dbReference type="GO" id="GO:0006401">
    <property type="term" value="P:RNA catabolic process"/>
    <property type="evidence" value="ECO:0007669"/>
    <property type="project" value="TreeGrafter"/>
</dbReference>
<dbReference type="EC" id="3.1.27.1" evidence="6"/>
<reference evidence="6 7" key="1">
    <citation type="journal article" date="2018" name="Nat. Genet.">
        <title>The Rosa genome provides new insights in the design of modern roses.</title>
        <authorList>
            <person name="Bendahmane M."/>
        </authorList>
    </citation>
    <scope>NUCLEOTIDE SEQUENCE [LARGE SCALE GENOMIC DNA]</scope>
    <source>
        <strain evidence="7">cv. Old Blush</strain>
    </source>
</reference>
<comment type="similarity">
    <text evidence="1 4">Belongs to the RNase T2 family.</text>
</comment>
<sequence length="217" mass="24560">MEIIYFLAFILFLFPATVPAQTKGYEYIMLVLQNPFNRNGTSPWTIHGLWAERLQGPSPNYKFVPVNNCPSAPPFNREINSDIQAALIKAWPSIMGKPNLKFWEHEWGKHGSCTTDLLPTSNDYLLKGVYLWEQIKFHDLMGVGPGAQFMPNTQYDANTVMAAITSKYKVKTMLTCQGGEILDVRFCYLGPWVLVDCLDTQPPPGTVCTGLIYYPRI</sequence>
<evidence type="ECO:0000256" key="5">
    <source>
        <dbReference type="SAM" id="SignalP"/>
    </source>
</evidence>
<dbReference type="GO" id="GO:0003723">
    <property type="term" value="F:RNA binding"/>
    <property type="evidence" value="ECO:0007669"/>
    <property type="project" value="InterPro"/>
</dbReference>
<protein>
    <submittedName>
        <fullName evidence="6">Putative ribonuclease T(2)</fullName>
        <ecNumber evidence="6">3.1.27.1</ecNumber>
    </submittedName>
</protein>
<comment type="caution">
    <text evidence="6">The sequence shown here is derived from an EMBL/GenBank/DDBJ whole genome shotgun (WGS) entry which is preliminary data.</text>
</comment>
<evidence type="ECO:0000256" key="2">
    <source>
        <dbReference type="ARBA" id="ARBA00022729"/>
    </source>
</evidence>
<dbReference type="PANTHER" id="PTHR11240:SF59">
    <property type="entry name" value="RIBONUCLEASE T2 FAMILY PROTEIN"/>
    <property type="match status" value="1"/>
</dbReference>
<dbReference type="GO" id="GO:0005576">
    <property type="term" value="C:extracellular region"/>
    <property type="evidence" value="ECO:0007669"/>
    <property type="project" value="TreeGrafter"/>
</dbReference>
<organism evidence="6 7">
    <name type="scientific">Rosa chinensis</name>
    <name type="common">China rose</name>
    <dbReference type="NCBI Taxonomy" id="74649"/>
    <lineage>
        <taxon>Eukaryota</taxon>
        <taxon>Viridiplantae</taxon>
        <taxon>Streptophyta</taxon>
        <taxon>Embryophyta</taxon>
        <taxon>Tracheophyta</taxon>
        <taxon>Spermatophyta</taxon>
        <taxon>Magnoliopsida</taxon>
        <taxon>eudicotyledons</taxon>
        <taxon>Gunneridae</taxon>
        <taxon>Pentapetalae</taxon>
        <taxon>rosids</taxon>
        <taxon>fabids</taxon>
        <taxon>Rosales</taxon>
        <taxon>Rosaceae</taxon>
        <taxon>Rosoideae</taxon>
        <taxon>Rosoideae incertae sedis</taxon>
        <taxon>Rosa</taxon>
    </lineage>
</organism>
<feature type="chain" id="PRO_5015168830" evidence="5">
    <location>
        <begin position="21"/>
        <end position="217"/>
    </location>
</feature>
<dbReference type="InterPro" id="IPR036430">
    <property type="entry name" value="RNase_T2-like_sf"/>
</dbReference>
<dbReference type="EMBL" id="PDCK01000041">
    <property type="protein sequence ID" value="PRQ44307.1"/>
    <property type="molecule type" value="Genomic_DNA"/>
</dbReference>
<evidence type="ECO:0000313" key="7">
    <source>
        <dbReference type="Proteomes" id="UP000238479"/>
    </source>
</evidence>